<evidence type="ECO:0000313" key="4">
    <source>
        <dbReference type="Proteomes" id="UP001141327"/>
    </source>
</evidence>
<comment type="caution">
    <text evidence="3">The sequence shown here is derived from an EMBL/GenBank/DDBJ whole genome shotgun (WGS) entry which is preliminary data.</text>
</comment>
<gene>
    <name evidence="3" type="ORF">PAPYR_4856</name>
</gene>
<feature type="compositionally biased region" description="Basic and acidic residues" evidence="1">
    <location>
        <begin position="102"/>
        <end position="111"/>
    </location>
</feature>
<dbReference type="EMBL" id="JAPMOS010000021">
    <property type="protein sequence ID" value="KAJ4459302.1"/>
    <property type="molecule type" value="Genomic_DNA"/>
</dbReference>
<evidence type="ECO:0000256" key="1">
    <source>
        <dbReference type="SAM" id="MobiDB-lite"/>
    </source>
</evidence>
<protein>
    <submittedName>
        <fullName evidence="3">Uncharacterized protein</fullName>
    </submittedName>
</protein>
<dbReference type="Proteomes" id="UP001141327">
    <property type="component" value="Unassembled WGS sequence"/>
</dbReference>
<feature type="signal peptide" evidence="2">
    <location>
        <begin position="1"/>
        <end position="20"/>
    </location>
</feature>
<accession>A0ABQ8UNL3</accession>
<feature type="region of interest" description="Disordered" evidence="1">
    <location>
        <begin position="90"/>
        <end position="111"/>
    </location>
</feature>
<proteinExistence type="predicted"/>
<evidence type="ECO:0000313" key="3">
    <source>
        <dbReference type="EMBL" id="KAJ4459302.1"/>
    </source>
</evidence>
<organism evidence="3 4">
    <name type="scientific">Paratrimastix pyriformis</name>
    <dbReference type="NCBI Taxonomy" id="342808"/>
    <lineage>
        <taxon>Eukaryota</taxon>
        <taxon>Metamonada</taxon>
        <taxon>Preaxostyla</taxon>
        <taxon>Paratrimastigidae</taxon>
        <taxon>Paratrimastix</taxon>
    </lineage>
</organism>
<keyword evidence="2" id="KW-0732">Signal</keyword>
<keyword evidence="4" id="KW-1185">Reference proteome</keyword>
<reference evidence="3" key="1">
    <citation type="journal article" date="2022" name="bioRxiv">
        <title>Genomics of Preaxostyla Flagellates Illuminates Evolutionary Transitions and the Path Towards Mitochondrial Loss.</title>
        <authorList>
            <person name="Novak L.V.F."/>
            <person name="Treitli S.C."/>
            <person name="Pyrih J."/>
            <person name="Halakuc P."/>
            <person name="Pipaliya S.V."/>
            <person name="Vacek V."/>
            <person name="Brzon O."/>
            <person name="Soukal P."/>
            <person name="Eme L."/>
            <person name="Dacks J.B."/>
            <person name="Karnkowska A."/>
            <person name="Elias M."/>
            <person name="Hampl V."/>
        </authorList>
    </citation>
    <scope>NUCLEOTIDE SEQUENCE</scope>
    <source>
        <strain evidence="3">RCP-MX</strain>
    </source>
</reference>
<evidence type="ECO:0000256" key="2">
    <source>
        <dbReference type="SAM" id="SignalP"/>
    </source>
</evidence>
<sequence>MQSLSLSILFLKLPVDFTVALSICDEVLHEFPEVVTDIIVESHWLHHRNLDLNPATFRMLLLRALQVLPDFGMGPRGNWGLAVKKRVSQRSTSGMMIQSAEKQGEDGADWK</sequence>
<name>A0ABQ8UNL3_9EUKA</name>
<feature type="chain" id="PRO_5046222077" evidence="2">
    <location>
        <begin position="21"/>
        <end position="111"/>
    </location>
</feature>